<dbReference type="AlphaFoldDB" id="A0A5A7NDQ2"/>
<keyword evidence="1" id="KW-0597">Phosphoprotein</keyword>
<name>A0A5A7NDQ2_9PROT</name>
<feature type="region of interest" description="Disordered" evidence="2">
    <location>
        <begin position="168"/>
        <end position="199"/>
    </location>
</feature>
<feature type="domain" description="Response regulatory" evidence="3">
    <location>
        <begin position="6"/>
        <end position="124"/>
    </location>
</feature>
<dbReference type="SUPFAM" id="SSF52172">
    <property type="entry name" value="CheY-like"/>
    <property type="match status" value="1"/>
</dbReference>
<proteinExistence type="predicted"/>
<organism evidence="4 5">
    <name type="scientific">Iodidimonas nitroreducens</name>
    <dbReference type="NCBI Taxonomy" id="1236968"/>
    <lineage>
        <taxon>Bacteria</taxon>
        <taxon>Pseudomonadati</taxon>
        <taxon>Pseudomonadota</taxon>
        <taxon>Alphaproteobacteria</taxon>
        <taxon>Iodidimonadales</taxon>
        <taxon>Iodidimonadaceae</taxon>
        <taxon>Iodidimonas</taxon>
    </lineage>
</organism>
<dbReference type="InterPro" id="IPR001789">
    <property type="entry name" value="Sig_transdc_resp-reg_receiver"/>
</dbReference>
<dbReference type="PANTHER" id="PTHR42872">
    <property type="entry name" value="PROTEIN-GLUTAMATE METHYLESTERASE/PROTEIN-GLUTAMINE GLUTAMINASE"/>
    <property type="match status" value="1"/>
</dbReference>
<sequence length="302" mass="32785">MKDPFRVMVVDDSAVIRGFLVRYLEQDGAIKVVATASNGIMALRTMNTAKPEVVVLDIEMPEMDGMTALPKILEADPDVRVVMASTLTRKNAEISLRALQLGASDYVPKPETTRAVNANIDFRQELVEKVKVYGAARRRALRQEMPGGQTPGGVPSLREGAATTAPVRARSSYQVVARRGDEPASRPAMARPGRGAEPSAGALRTLRVGEREITLRAPSKSRPEILVIGSSTGGPQALIQVFTGIKDAVKHLPFWWFSICPPPSPLFWPIIWGGLRACRLLRPKMAKSCCPGISMSPPVIII</sequence>
<dbReference type="Proteomes" id="UP000324996">
    <property type="component" value="Unassembled WGS sequence"/>
</dbReference>
<dbReference type="CDD" id="cd17541">
    <property type="entry name" value="REC_CheB-like"/>
    <property type="match status" value="1"/>
</dbReference>
<dbReference type="Gene3D" id="3.40.50.2300">
    <property type="match status" value="1"/>
</dbReference>
<reference evidence="4 5" key="1">
    <citation type="submission" date="2019-09" db="EMBL/GenBank/DDBJ databases">
        <title>NBRP : Genome information of microbial organism related human and environment.</title>
        <authorList>
            <person name="Hattori M."/>
            <person name="Oshima K."/>
            <person name="Inaba H."/>
            <person name="Suda W."/>
            <person name="Sakamoto M."/>
            <person name="Iino T."/>
            <person name="Kitahara M."/>
            <person name="Oshida Y."/>
            <person name="Iida T."/>
            <person name="Kudo T."/>
            <person name="Itoh T."/>
            <person name="Ohkuma M."/>
        </authorList>
    </citation>
    <scope>NUCLEOTIDE SEQUENCE [LARGE SCALE GENOMIC DNA]</scope>
    <source>
        <strain evidence="4 5">Q-1</strain>
    </source>
</reference>
<dbReference type="PROSITE" id="PS50110">
    <property type="entry name" value="RESPONSE_REGULATORY"/>
    <property type="match status" value="1"/>
</dbReference>
<dbReference type="PANTHER" id="PTHR42872:SF3">
    <property type="entry name" value="PROTEIN-GLUTAMATE METHYLESTERASE_PROTEIN-GLUTAMINE GLUTAMINASE 1"/>
    <property type="match status" value="1"/>
</dbReference>
<gene>
    <name evidence="4" type="ORF">JCM17846_27380</name>
</gene>
<feature type="modified residue" description="4-aspartylphosphate" evidence="1">
    <location>
        <position position="57"/>
    </location>
</feature>
<evidence type="ECO:0000259" key="3">
    <source>
        <dbReference type="PROSITE" id="PS50110"/>
    </source>
</evidence>
<dbReference type="InterPro" id="IPR011006">
    <property type="entry name" value="CheY-like_superfamily"/>
</dbReference>
<accession>A0A5A7NDQ2</accession>
<evidence type="ECO:0000313" key="4">
    <source>
        <dbReference type="EMBL" id="GER05056.1"/>
    </source>
</evidence>
<evidence type="ECO:0000256" key="1">
    <source>
        <dbReference type="PROSITE-ProRule" id="PRU00169"/>
    </source>
</evidence>
<dbReference type="Pfam" id="PF00072">
    <property type="entry name" value="Response_reg"/>
    <property type="match status" value="1"/>
</dbReference>
<dbReference type="SMART" id="SM00448">
    <property type="entry name" value="REC"/>
    <property type="match status" value="1"/>
</dbReference>
<evidence type="ECO:0000313" key="5">
    <source>
        <dbReference type="Proteomes" id="UP000324996"/>
    </source>
</evidence>
<evidence type="ECO:0000256" key="2">
    <source>
        <dbReference type="SAM" id="MobiDB-lite"/>
    </source>
</evidence>
<keyword evidence="5" id="KW-1185">Reference proteome</keyword>
<dbReference type="GO" id="GO:0000160">
    <property type="term" value="P:phosphorelay signal transduction system"/>
    <property type="evidence" value="ECO:0007669"/>
    <property type="project" value="InterPro"/>
</dbReference>
<protein>
    <recommendedName>
        <fullName evidence="3">Response regulatory domain-containing protein</fullName>
    </recommendedName>
</protein>
<dbReference type="EMBL" id="BKCN01000017">
    <property type="protein sequence ID" value="GER05056.1"/>
    <property type="molecule type" value="Genomic_DNA"/>
</dbReference>
<comment type="caution">
    <text evidence="4">The sequence shown here is derived from an EMBL/GenBank/DDBJ whole genome shotgun (WGS) entry which is preliminary data.</text>
</comment>